<evidence type="ECO:0000313" key="2">
    <source>
        <dbReference type="EMBL" id="KAH3735922.1"/>
    </source>
</evidence>
<comment type="caution">
    <text evidence="2">The sequence shown here is derived from an EMBL/GenBank/DDBJ whole genome shotgun (WGS) entry which is preliminary data.</text>
</comment>
<proteinExistence type="predicted"/>
<keyword evidence="1" id="KW-1133">Transmembrane helix</keyword>
<keyword evidence="1" id="KW-0472">Membrane</keyword>
<organism evidence="2 3">
    <name type="scientific">Dreissena polymorpha</name>
    <name type="common">Zebra mussel</name>
    <name type="synonym">Mytilus polymorpha</name>
    <dbReference type="NCBI Taxonomy" id="45954"/>
    <lineage>
        <taxon>Eukaryota</taxon>
        <taxon>Metazoa</taxon>
        <taxon>Spiralia</taxon>
        <taxon>Lophotrochozoa</taxon>
        <taxon>Mollusca</taxon>
        <taxon>Bivalvia</taxon>
        <taxon>Autobranchia</taxon>
        <taxon>Heteroconchia</taxon>
        <taxon>Euheterodonta</taxon>
        <taxon>Imparidentia</taxon>
        <taxon>Neoheterodontei</taxon>
        <taxon>Myida</taxon>
        <taxon>Dreissenoidea</taxon>
        <taxon>Dreissenidae</taxon>
        <taxon>Dreissena</taxon>
    </lineage>
</organism>
<dbReference type="AlphaFoldDB" id="A0A9D4HX01"/>
<name>A0A9D4HX01_DREPO</name>
<reference evidence="2" key="2">
    <citation type="submission" date="2020-11" db="EMBL/GenBank/DDBJ databases">
        <authorList>
            <person name="McCartney M.A."/>
            <person name="Auch B."/>
            <person name="Kono T."/>
            <person name="Mallez S."/>
            <person name="Becker A."/>
            <person name="Gohl D.M."/>
            <person name="Silverstein K.A.T."/>
            <person name="Koren S."/>
            <person name="Bechman K.B."/>
            <person name="Herman A."/>
            <person name="Abrahante J.E."/>
            <person name="Garbe J."/>
        </authorList>
    </citation>
    <scope>NUCLEOTIDE SEQUENCE</scope>
    <source>
        <strain evidence="2">Duluth1</strain>
        <tissue evidence="2">Whole animal</tissue>
    </source>
</reference>
<feature type="transmembrane region" description="Helical" evidence="1">
    <location>
        <begin position="28"/>
        <end position="45"/>
    </location>
</feature>
<sequence length="124" mass="14076">MLVEHEDEGGGCLCGLRMRMRLGFMIEGVWLSMMLGYVGSGLCVYHEGWNMKMVYGHDEGMANEGGECGLNMRGSVRRLGMWGEHEGIWVEHWAEHESGWKNDGGMWVEHDGGVCGWCMRCMWV</sequence>
<reference evidence="2" key="1">
    <citation type="journal article" date="2019" name="bioRxiv">
        <title>The Genome of the Zebra Mussel, Dreissena polymorpha: A Resource for Invasive Species Research.</title>
        <authorList>
            <person name="McCartney M.A."/>
            <person name="Auch B."/>
            <person name="Kono T."/>
            <person name="Mallez S."/>
            <person name="Zhang Y."/>
            <person name="Obille A."/>
            <person name="Becker A."/>
            <person name="Abrahante J.E."/>
            <person name="Garbe J."/>
            <person name="Badalamenti J.P."/>
            <person name="Herman A."/>
            <person name="Mangelson H."/>
            <person name="Liachko I."/>
            <person name="Sullivan S."/>
            <person name="Sone E.D."/>
            <person name="Koren S."/>
            <person name="Silverstein K.A.T."/>
            <person name="Beckman K.B."/>
            <person name="Gohl D.M."/>
        </authorList>
    </citation>
    <scope>NUCLEOTIDE SEQUENCE</scope>
    <source>
        <strain evidence="2">Duluth1</strain>
        <tissue evidence="2">Whole animal</tissue>
    </source>
</reference>
<gene>
    <name evidence="2" type="ORF">DPMN_042483</name>
</gene>
<keyword evidence="1" id="KW-0812">Transmembrane</keyword>
<protein>
    <submittedName>
        <fullName evidence="2">Uncharacterized protein</fullName>
    </submittedName>
</protein>
<dbReference type="Proteomes" id="UP000828390">
    <property type="component" value="Unassembled WGS sequence"/>
</dbReference>
<keyword evidence="3" id="KW-1185">Reference proteome</keyword>
<dbReference type="EMBL" id="JAIWYP010000011">
    <property type="protein sequence ID" value="KAH3735922.1"/>
    <property type="molecule type" value="Genomic_DNA"/>
</dbReference>
<evidence type="ECO:0000313" key="3">
    <source>
        <dbReference type="Proteomes" id="UP000828390"/>
    </source>
</evidence>
<accession>A0A9D4HX01</accession>
<evidence type="ECO:0000256" key="1">
    <source>
        <dbReference type="SAM" id="Phobius"/>
    </source>
</evidence>